<reference evidence="3 4" key="1">
    <citation type="submission" date="2018-11" db="EMBL/GenBank/DDBJ databases">
        <title>Complete genome sequencing of the Actinobacteria Serinibacter sp. K3-2.</title>
        <authorList>
            <person name="Rakitin A.L."/>
            <person name="Beletsky A.V."/>
            <person name="Mardanov A.V."/>
            <person name="Ravin N.V."/>
            <person name="Gromova A.S."/>
            <person name="Filippova S.N."/>
            <person name="Gal'Chenko V.F."/>
        </authorList>
    </citation>
    <scope>NUCLEOTIDE SEQUENCE [LARGE SCALE GENOMIC DNA]</scope>
    <source>
        <strain evidence="3 4">K3-2</strain>
    </source>
</reference>
<sequence>MDQEWEGLVPAWVFLPDVASRLGIADRQVRSLVRDGRLLAFRVGANKALAVPEDFIVADPDHPGQEHVLPALRGSLTQLADSGYDDVETLRWLYTHEESLGSTPIEALRGGRVATVRRAAQGLAF</sequence>
<accession>A0A4Z1E5E3</accession>
<dbReference type="InterPro" id="IPR041098">
    <property type="entry name" value="Rv2175c_C"/>
</dbReference>
<feature type="domain" description="DNA-binding protein Rv2175c wHTH" evidence="2">
    <location>
        <begin position="13"/>
        <end position="56"/>
    </location>
</feature>
<protein>
    <submittedName>
        <fullName evidence="3">Putative transcriptional regulatory protein</fullName>
    </submittedName>
</protein>
<name>A0A4Z1E5E3_9MICO</name>
<dbReference type="Proteomes" id="UP000297318">
    <property type="component" value="Unassembled WGS sequence"/>
</dbReference>
<dbReference type="InterPro" id="IPR048576">
    <property type="entry name" value="Rv2175c_wHTH"/>
</dbReference>
<dbReference type="EMBL" id="RHPJ01000003">
    <property type="protein sequence ID" value="TGO04831.1"/>
    <property type="molecule type" value="Genomic_DNA"/>
</dbReference>
<dbReference type="GO" id="GO:0003677">
    <property type="term" value="F:DNA binding"/>
    <property type="evidence" value="ECO:0007669"/>
    <property type="project" value="InterPro"/>
</dbReference>
<evidence type="ECO:0000313" key="3">
    <source>
        <dbReference type="EMBL" id="TGO04831.1"/>
    </source>
</evidence>
<evidence type="ECO:0000259" key="2">
    <source>
        <dbReference type="Pfam" id="PF21531"/>
    </source>
</evidence>
<dbReference type="RefSeq" id="WP_135850367.1">
    <property type="nucleotide sequence ID" value="NZ_RHPJ01000003.1"/>
</dbReference>
<dbReference type="AlphaFoldDB" id="A0A4Z1E5E3"/>
<evidence type="ECO:0000259" key="1">
    <source>
        <dbReference type="Pfam" id="PF18367"/>
    </source>
</evidence>
<gene>
    <name evidence="3" type="ORF">SERN_2424</name>
</gene>
<proteinExistence type="predicted"/>
<evidence type="ECO:0000313" key="4">
    <source>
        <dbReference type="Proteomes" id="UP000297318"/>
    </source>
</evidence>
<dbReference type="Pfam" id="PF18367">
    <property type="entry name" value="Rv2175c_C"/>
    <property type="match status" value="1"/>
</dbReference>
<feature type="domain" description="Rv2175c C-terminal" evidence="1">
    <location>
        <begin position="71"/>
        <end position="124"/>
    </location>
</feature>
<comment type="caution">
    <text evidence="3">The sequence shown here is derived from an EMBL/GenBank/DDBJ whole genome shotgun (WGS) entry which is preliminary data.</text>
</comment>
<dbReference type="OrthoDB" id="3784042at2"/>
<dbReference type="Pfam" id="PF21531">
    <property type="entry name" value="Rv2175c_wHTH"/>
    <property type="match status" value="1"/>
</dbReference>
<organism evidence="3 4">
    <name type="scientific">Serinibacter arcticus</name>
    <dbReference type="NCBI Taxonomy" id="1655435"/>
    <lineage>
        <taxon>Bacteria</taxon>
        <taxon>Bacillati</taxon>
        <taxon>Actinomycetota</taxon>
        <taxon>Actinomycetes</taxon>
        <taxon>Micrococcales</taxon>
        <taxon>Beutenbergiaceae</taxon>
        <taxon>Serinibacter</taxon>
    </lineage>
</organism>
<keyword evidence="4" id="KW-1185">Reference proteome</keyword>